<keyword evidence="1" id="KW-1185">Reference proteome</keyword>
<name>A0A914L6Q4_MELIC</name>
<dbReference type="AlphaFoldDB" id="A0A914L6Q4"/>
<organism evidence="1 2">
    <name type="scientific">Meloidogyne incognita</name>
    <name type="common">Southern root-knot nematode worm</name>
    <name type="synonym">Oxyuris incognita</name>
    <dbReference type="NCBI Taxonomy" id="6306"/>
    <lineage>
        <taxon>Eukaryota</taxon>
        <taxon>Metazoa</taxon>
        <taxon>Ecdysozoa</taxon>
        <taxon>Nematoda</taxon>
        <taxon>Chromadorea</taxon>
        <taxon>Rhabditida</taxon>
        <taxon>Tylenchina</taxon>
        <taxon>Tylenchomorpha</taxon>
        <taxon>Tylenchoidea</taxon>
        <taxon>Meloidogynidae</taxon>
        <taxon>Meloidogyninae</taxon>
        <taxon>Meloidogyne</taxon>
        <taxon>Meloidogyne incognita group</taxon>
    </lineage>
</organism>
<proteinExistence type="predicted"/>
<dbReference type="WBParaSite" id="Minc3s00294g09585">
    <property type="protein sequence ID" value="Minc3s00294g09585"/>
    <property type="gene ID" value="Minc3s00294g09585"/>
</dbReference>
<evidence type="ECO:0000313" key="1">
    <source>
        <dbReference type="Proteomes" id="UP000887563"/>
    </source>
</evidence>
<dbReference type="Proteomes" id="UP000887563">
    <property type="component" value="Unplaced"/>
</dbReference>
<sequence>MSADFTTISVHKSRILSKQAEDEQSFAIELPIIRDRPCYGLGDWSLLLNANSIIRGVEVLWFREVHCERTHRTYCQIEGHIRSLFINGLVLSHSLVHHFPD</sequence>
<evidence type="ECO:0000313" key="2">
    <source>
        <dbReference type="WBParaSite" id="Minc3s00294g09585"/>
    </source>
</evidence>
<protein>
    <submittedName>
        <fullName evidence="2">Uncharacterized protein</fullName>
    </submittedName>
</protein>
<reference evidence="2" key="1">
    <citation type="submission" date="2022-11" db="UniProtKB">
        <authorList>
            <consortium name="WormBaseParasite"/>
        </authorList>
    </citation>
    <scope>IDENTIFICATION</scope>
</reference>
<accession>A0A914L6Q4</accession>